<keyword evidence="9" id="KW-1185">Reference proteome</keyword>
<dbReference type="InterPro" id="IPR006076">
    <property type="entry name" value="FAD-dep_OxRdtase"/>
</dbReference>
<comment type="similarity">
    <text evidence="2">Belongs to the DAMOX/DASOX family.</text>
</comment>
<proteinExistence type="inferred from homology"/>
<gene>
    <name evidence="8" type="ORF">BD626DRAFT_487331</name>
</gene>
<keyword evidence="3" id="KW-0285">Flavoprotein</keyword>
<sequence length="362" mass="38971">MSPKPLVTVCGCGIIGLTSAIRLSQAGYQVTVIARDLPGDPLHASYASTAAGAHHLSFADDGDTRQQAWDKRTFDVMMEEEQTEGEASAILKIRQVEYYASEGQTHIKFFESLPDFRMHEKSELPPFAVHAVSFTSLTMDTGPYLAKLVRLLHALGGTIQRADLSSLANALAKCPDTSILVNCTALGSASLTDVMDSAMHPLRGQVVVLNAPWCRSEGRTLQVGELAADGGEGGERTYIIPRKSGQVVIGGTREANDWNAEPRVETTEDIKRRALMLYPELVPEGARVQGKQPTPSDLDTIVEKVVVGFRPARHGGTRLARGENLVVGGRSVPVVHNYGHSGAGWQSCWGCAEDVVKLVSGL</sequence>
<dbReference type="PIRSF" id="PIRSF000189">
    <property type="entry name" value="D-aa_oxidase"/>
    <property type="match status" value="1"/>
</dbReference>
<feature type="binding site" evidence="6">
    <location>
        <position position="342"/>
    </location>
    <ligand>
        <name>D-dopa</name>
        <dbReference type="ChEBI" id="CHEBI:149689"/>
    </ligand>
</feature>
<dbReference type="AlphaFoldDB" id="A0A550CNI3"/>
<dbReference type="STRING" id="97359.A0A550CNI3"/>
<feature type="binding site" evidence="6">
    <location>
        <position position="238"/>
    </location>
    <ligand>
        <name>D-dopa</name>
        <dbReference type="ChEBI" id="CHEBI:149689"/>
    </ligand>
</feature>
<evidence type="ECO:0000256" key="6">
    <source>
        <dbReference type="PIRSR" id="PIRSR000189-1"/>
    </source>
</evidence>
<dbReference type="PANTHER" id="PTHR11530">
    <property type="entry name" value="D-AMINO ACID OXIDASE"/>
    <property type="match status" value="1"/>
</dbReference>
<organism evidence="8 9">
    <name type="scientific">Schizophyllum amplum</name>
    <dbReference type="NCBI Taxonomy" id="97359"/>
    <lineage>
        <taxon>Eukaryota</taxon>
        <taxon>Fungi</taxon>
        <taxon>Dikarya</taxon>
        <taxon>Basidiomycota</taxon>
        <taxon>Agaricomycotina</taxon>
        <taxon>Agaricomycetes</taxon>
        <taxon>Agaricomycetidae</taxon>
        <taxon>Agaricales</taxon>
        <taxon>Schizophyllaceae</taxon>
        <taxon>Schizophyllum</taxon>
    </lineage>
</organism>
<evidence type="ECO:0000313" key="8">
    <source>
        <dbReference type="EMBL" id="TRM66289.1"/>
    </source>
</evidence>
<evidence type="ECO:0000256" key="2">
    <source>
        <dbReference type="ARBA" id="ARBA00006730"/>
    </source>
</evidence>
<dbReference type="Gene3D" id="3.40.50.720">
    <property type="entry name" value="NAD(P)-binding Rossmann-like Domain"/>
    <property type="match status" value="1"/>
</dbReference>
<dbReference type="GO" id="GO:0005737">
    <property type="term" value="C:cytoplasm"/>
    <property type="evidence" value="ECO:0007669"/>
    <property type="project" value="TreeGrafter"/>
</dbReference>
<comment type="cofactor">
    <cofactor evidence="1 6">
        <name>FAD</name>
        <dbReference type="ChEBI" id="CHEBI:57692"/>
    </cofactor>
</comment>
<evidence type="ECO:0000256" key="5">
    <source>
        <dbReference type="ARBA" id="ARBA00023002"/>
    </source>
</evidence>
<dbReference type="Gene3D" id="3.30.9.10">
    <property type="entry name" value="D-Amino Acid Oxidase, subunit A, domain 2"/>
    <property type="match status" value="1"/>
</dbReference>
<comment type="caution">
    <text evidence="8">The sequence shown here is derived from an EMBL/GenBank/DDBJ whole genome shotgun (WGS) entry which is preliminary data.</text>
</comment>
<dbReference type="Pfam" id="PF01266">
    <property type="entry name" value="DAO"/>
    <property type="match status" value="1"/>
</dbReference>
<reference evidence="8 9" key="1">
    <citation type="journal article" date="2019" name="New Phytol.">
        <title>Comparative genomics reveals unique wood-decay strategies and fruiting body development in the Schizophyllaceae.</title>
        <authorList>
            <person name="Almasi E."/>
            <person name="Sahu N."/>
            <person name="Krizsan K."/>
            <person name="Balint B."/>
            <person name="Kovacs G.M."/>
            <person name="Kiss B."/>
            <person name="Cseklye J."/>
            <person name="Drula E."/>
            <person name="Henrissat B."/>
            <person name="Nagy I."/>
            <person name="Chovatia M."/>
            <person name="Adam C."/>
            <person name="LaButti K."/>
            <person name="Lipzen A."/>
            <person name="Riley R."/>
            <person name="Grigoriev I.V."/>
            <person name="Nagy L.G."/>
        </authorList>
    </citation>
    <scope>NUCLEOTIDE SEQUENCE [LARGE SCALE GENOMIC DNA]</scope>
    <source>
        <strain evidence="8 9">NL-1724</strain>
    </source>
</reference>
<evidence type="ECO:0000313" key="9">
    <source>
        <dbReference type="Proteomes" id="UP000320762"/>
    </source>
</evidence>
<keyword evidence="5" id="KW-0560">Oxidoreductase</keyword>
<protein>
    <recommendedName>
        <fullName evidence="7">FAD dependent oxidoreductase domain-containing protein</fullName>
    </recommendedName>
</protein>
<dbReference type="GO" id="GO:0019478">
    <property type="term" value="P:D-amino acid catabolic process"/>
    <property type="evidence" value="ECO:0007669"/>
    <property type="project" value="TreeGrafter"/>
</dbReference>
<evidence type="ECO:0000256" key="1">
    <source>
        <dbReference type="ARBA" id="ARBA00001974"/>
    </source>
</evidence>
<accession>A0A550CNI3</accession>
<dbReference type="SUPFAM" id="SSF51971">
    <property type="entry name" value="Nucleotide-binding domain"/>
    <property type="match status" value="1"/>
</dbReference>
<dbReference type="PROSITE" id="PS00677">
    <property type="entry name" value="DAO"/>
    <property type="match status" value="1"/>
</dbReference>
<dbReference type="InterPro" id="IPR006181">
    <property type="entry name" value="D-amino_acid_oxidase_CS"/>
</dbReference>
<feature type="binding site" evidence="6">
    <location>
        <position position="184"/>
    </location>
    <ligand>
        <name>FAD</name>
        <dbReference type="ChEBI" id="CHEBI:57692"/>
    </ligand>
</feature>
<feature type="domain" description="FAD dependent oxidoreductase" evidence="7">
    <location>
        <begin position="7"/>
        <end position="357"/>
    </location>
</feature>
<dbReference type="SUPFAM" id="SSF54373">
    <property type="entry name" value="FAD-linked reductases, C-terminal domain"/>
    <property type="match status" value="1"/>
</dbReference>
<dbReference type="PANTHER" id="PTHR11530:SF11">
    <property type="entry name" value="D-ASPARTATE OXIDASE"/>
    <property type="match status" value="1"/>
</dbReference>
<dbReference type="OrthoDB" id="2015447at2759"/>
<dbReference type="Proteomes" id="UP000320762">
    <property type="component" value="Unassembled WGS sequence"/>
</dbReference>
<dbReference type="EMBL" id="VDMD01000004">
    <property type="protein sequence ID" value="TRM66289.1"/>
    <property type="molecule type" value="Genomic_DNA"/>
</dbReference>
<keyword evidence="4 6" id="KW-0274">FAD</keyword>
<dbReference type="InterPro" id="IPR023209">
    <property type="entry name" value="DAO"/>
</dbReference>
<evidence type="ECO:0000259" key="7">
    <source>
        <dbReference type="Pfam" id="PF01266"/>
    </source>
</evidence>
<dbReference type="GO" id="GO:0003884">
    <property type="term" value="F:D-amino-acid oxidase activity"/>
    <property type="evidence" value="ECO:0007669"/>
    <property type="project" value="InterPro"/>
</dbReference>
<evidence type="ECO:0000256" key="4">
    <source>
        <dbReference type="ARBA" id="ARBA00022827"/>
    </source>
</evidence>
<name>A0A550CNI3_9AGAR</name>
<evidence type="ECO:0000256" key="3">
    <source>
        <dbReference type="ARBA" id="ARBA00022630"/>
    </source>
</evidence>
<dbReference type="GO" id="GO:0071949">
    <property type="term" value="F:FAD binding"/>
    <property type="evidence" value="ECO:0007669"/>
    <property type="project" value="InterPro"/>
</dbReference>
<feature type="binding site" evidence="6">
    <location>
        <position position="310"/>
    </location>
    <ligand>
        <name>D-dopa</name>
        <dbReference type="ChEBI" id="CHEBI:149689"/>
    </ligand>
</feature>